<protein>
    <submittedName>
        <fullName evidence="3">mTERF5 protein</fullName>
    </submittedName>
</protein>
<dbReference type="InterPro" id="IPR038538">
    <property type="entry name" value="MTERF_sf"/>
</dbReference>
<keyword evidence="2" id="KW-0809">Transit peptide</keyword>
<sequence length="414" mass="45408">MQSRGCDNSAERFPALPKADISNKLSLSSEHQRCSIGPGDDASLVAACYTSLVRVFHVFRSRAEAELLSQLAVLLMPDEPIAEAFRDFPVKKCKDWGSSRLCPDFAAHSVLKATGAALFIEYDGYYRHMEPLGMARDMRKTSALLQFAPAGSVVLRIAHKERKWKDKSMQILVDRWHSENAPSLRRLVSQLEVCNPLQIAQHAKKFAVDAELVGAASENNLLALQELLQKEMPLSTVQIAKSIERFPSVLGLSLDANLKPTVEWIKGLGLSQSHVAKVIANCPQVLGLSIDANLKPTVEWIKGLGLSQSQVSKVIVTHPRVLAYSIDAKLKPTVEWIRGLGLSQSQVAKAIATCPQVLGYSIHANLKPTVEWIKGLGLSQSQVVKVIATHPRVLGYSMDANLKPTVEWVMGLGL</sequence>
<proteinExistence type="inferred from homology"/>
<dbReference type="EMBL" id="CAJNJA010069053">
    <property type="protein sequence ID" value="CAE7896874.1"/>
    <property type="molecule type" value="Genomic_DNA"/>
</dbReference>
<organism evidence="3 4">
    <name type="scientific">Symbiodinium necroappetens</name>
    <dbReference type="NCBI Taxonomy" id="1628268"/>
    <lineage>
        <taxon>Eukaryota</taxon>
        <taxon>Sar</taxon>
        <taxon>Alveolata</taxon>
        <taxon>Dinophyceae</taxon>
        <taxon>Suessiales</taxon>
        <taxon>Symbiodiniaceae</taxon>
        <taxon>Symbiodinium</taxon>
    </lineage>
</organism>
<evidence type="ECO:0000256" key="2">
    <source>
        <dbReference type="ARBA" id="ARBA00022946"/>
    </source>
</evidence>
<dbReference type="PANTHER" id="PTHR13068">
    <property type="entry name" value="CGI-12 PROTEIN-RELATED"/>
    <property type="match status" value="1"/>
</dbReference>
<evidence type="ECO:0000313" key="4">
    <source>
        <dbReference type="Proteomes" id="UP000601435"/>
    </source>
</evidence>
<dbReference type="Gene3D" id="1.25.70.10">
    <property type="entry name" value="Transcription termination factor 3, mitochondrial"/>
    <property type="match status" value="2"/>
</dbReference>
<evidence type="ECO:0000313" key="3">
    <source>
        <dbReference type="EMBL" id="CAE7896874.1"/>
    </source>
</evidence>
<dbReference type="Proteomes" id="UP000601435">
    <property type="component" value="Unassembled WGS sequence"/>
</dbReference>
<comment type="caution">
    <text evidence="3">The sequence shown here is derived from an EMBL/GenBank/DDBJ whole genome shotgun (WGS) entry which is preliminary data.</text>
</comment>
<feature type="non-terminal residue" evidence="3">
    <location>
        <position position="414"/>
    </location>
</feature>
<dbReference type="Pfam" id="PF02536">
    <property type="entry name" value="mTERF"/>
    <property type="match status" value="1"/>
</dbReference>
<evidence type="ECO:0000256" key="1">
    <source>
        <dbReference type="ARBA" id="ARBA00007692"/>
    </source>
</evidence>
<dbReference type="GO" id="GO:0003676">
    <property type="term" value="F:nucleic acid binding"/>
    <property type="evidence" value="ECO:0007669"/>
    <property type="project" value="InterPro"/>
</dbReference>
<comment type="similarity">
    <text evidence="1">Belongs to the mTERF family.</text>
</comment>
<name>A0A813BBR7_9DINO</name>
<keyword evidence="4" id="KW-1185">Reference proteome</keyword>
<dbReference type="AlphaFoldDB" id="A0A813BBR7"/>
<dbReference type="SMART" id="SM00733">
    <property type="entry name" value="Mterf"/>
    <property type="match status" value="5"/>
</dbReference>
<dbReference type="InterPro" id="IPR003690">
    <property type="entry name" value="MTERF"/>
</dbReference>
<accession>A0A813BBR7</accession>
<dbReference type="OrthoDB" id="438887at2759"/>
<gene>
    <name evidence="3" type="primary">MTERF5</name>
    <name evidence="3" type="ORF">SNEC2469_LOCUS30056</name>
</gene>
<dbReference type="PANTHER" id="PTHR13068:SF173">
    <property type="entry name" value="EMB|CAB62602.1"/>
    <property type="match status" value="1"/>
</dbReference>
<reference evidence="3" key="1">
    <citation type="submission" date="2021-02" db="EMBL/GenBank/DDBJ databases">
        <authorList>
            <person name="Dougan E. K."/>
            <person name="Rhodes N."/>
            <person name="Thang M."/>
            <person name="Chan C."/>
        </authorList>
    </citation>
    <scope>NUCLEOTIDE SEQUENCE</scope>
</reference>